<keyword evidence="6" id="KW-0812">Transmembrane</keyword>
<proteinExistence type="predicted"/>
<keyword evidence="1" id="KW-0962">Peroxisome biogenesis</keyword>
<dbReference type="Pfam" id="PF05648">
    <property type="entry name" value="PEX11"/>
    <property type="match status" value="1"/>
</dbReference>
<feature type="region of interest" description="Disordered" evidence="5">
    <location>
        <begin position="150"/>
        <end position="178"/>
    </location>
</feature>
<evidence type="ECO:0000313" key="8">
    <source>
        <dbReference type="Proteomes" id="UP001595075"/>
    </source>
</evidence>
<dbReference type="Proteomes" id="UP001595075">
    <property type="component" value="Unassembled WGS sequence"/>
</dbReference>
<comment type="caution">
    <text evidence="7">The sequence shown here is derived from an EMBL/GenBank/DDBJ whole genome shotgun (WGS) entry which is preliminary data.</text>
</comment>
<keyword evidence="6" id="KW-1133">Transmembrane helix</keyword>
<evidence type="ECO:0000256" key="4">
    <source>
        <dbReference type="ARBA" id="ARBA00046271"/>
    </source>
</evidence>
<keyword evidence="8" id="KW-1185">Reference proteome</keyword>
<reference evidence="7 8" key="1">
    <citation type="journal article" date="2024" name="Commun. Biol.">
        <title>Comparative genomic analysis of thermophilic fungi reveals convergent evolutionary adaptations and gene losses.</title>
        <authorList>
            <person name="Steindorff A.S."/>
            <person name="Aguilar-Pontes M.V."/>
            <person name="Robinson A.J."/>
            <person name="Andreopoulos B."/>
            <person name="LaButti K."/>
            <person name="Kuo A."/>
            <person name="Mondo S."/>
            <person name="Riley R."/>
            <person name="Otillar R."/>
            <person name="Haridas S."/>
            <person name="Lipzen A."/>
            <person name="Grimwood J."/>
            <person name="Schmutz J."/>
            <person name="Clum A."/>
            <person name="Reid I.D."/>
            <person name="Moisan M.C."/>
            <person name="Butler G."/>
            <person name="Nguyen T.T.M."/>
            <person name="Dewar K."/>
            <person name="Conant G."/>
            <person name="Drula E."/>
            <person name="Henrissat B."/>
            <person name="Hansel C."/>
            <person name="Singer S."/>
            <person name="Hutchinson M.I."/>
            <person name="de Vries R.P."/>
            <person name="Natvig D.O."/>
            <person name="Powell A.J."/>
            <person name="Tsang A."/>
            <person name="Grigoriev I.V."/>
        </authorList>
    </citation>
    <scope>NUCLEOTIDE SEQUENCE [LARGE SCALE GENOMIC DNA]</scope>
    <source>
        <strain evidence="7 8">CBS 494.80</strain>
    </source>
</reference>
<keyword evidence="3" id="KW-0576">Peroxisome</keyword>
<sequence length="237" mass="26944">MSFPKTLIRFTNDATALEKILRLFQSFCQILAAYSLSLEDAAPWLYLRAQFALGRRYFRFFRFLDCFSKAYDSFHSVDSVRGVLLVGKWSFLGGYMFLESVTILDAMGYWVTPLARTCILEGNRFWFYSLICSILWGLLQLVDVMTEKEDPKVTDTNNEKEEKNSSTELTAKARKQSDMKRNSEISAIKTKLVIDGLDLLSPGSVTGWINTSAAVVGFSSVVSTLLSSKEIWDRLKQ</sequence>
<comment type="subcellular location">
    <subcellularLocation>
        <location evidence="4">Peroxisome membrane</location>
    </subcellularLocation>
</comment>
<evidence type="ECO:0000256" key="5">
    <source>
        <dbReference type="SAM" id="MobiDB-lite"/>
    </source>
</evidence>
<evidence type="ECO:0000256" key="2">
    <source>
        <dbReference type="ARBA" id="ARBA00023136"/>
    </source>
</evidence>
<evidence type="ECO:0000256" key="3">
    <source>
        <dbReference type="ARBA" id="ARBA00023140"/>
    </source>
</evidence>
<evidence type="ECO:0000313" key="7">
    <source>
        <dbReference type="EMBL" id="KAL2075792.1"/>
    </source>
</evidence>
<feature type="transmembrane region" description="Helical" evidence="6">
    <location>
        <begin position="207"/>
        <end position="226"/>
    </location>
</feature>
<feature type="transmembrane region" description="Helical" evidence="6">
    <location>
        <begin position="125"/>
        <end position="142"/>
    </location>
</feature>
<dbReference type="PANTHER" id="PTHR12652">
    <property type="entry name" value="PEROXISOMAL BIOGENESIS FACTOR 11"/>
    <property type="match status" value="1"/>
</dbReference>
<gene>
    <name evidence="7" type="ORF">VTL71DRAFT_735</name>
</gene>
<organism evidence="7 8">
    <name type="scientific">Oculimacula yallundae</name>
    <dbReference type="NCBI Taxonomy" id="86028"/>
    <lineage>
        <taxon>Eukaryota</taxon>
        <taxon>Fungi</taxon>
        <taxon>Dikarya</taxon>
        <taxon>Ascomycota</taxon>
        <taxon>Pezizomycotina</taxon>
        <taxon>Leotiomycetes</taxon>
        <taxon>Helotiales</taxon>
        <taxon>Ploettnerulaceae</taxon>
        <taxon>Oculimacula</taxon>
    </lineage>
</organism>
<name>A0ABR4D0X7_9HELO</name>
<feature type="compositionally biased region" description="Basic and acidic residues" evidence="5">
    <location>
        <begin position="150"/>
        <end position="165"/>
    </location>
</feature>
<evidence type="ECO:0000256" key="1">
    <source>
        <dbReference type="ARBA" id="ARBA00022593"/>
    </source>
</evidence>
<evidence type="ECO:0000256" key="6">
    <source>
        <dbReference type="SAM" id="Phobius"/>
    </source>
</evidence>
<dbReference type="PANTHER" id="PTHR12652:SF23">
    <property type="entry name" value="MICROBODY (PEROXISOME) PROLIFERATION PROTEIN PEROXIN 11B (EUROFUNG)"/>
    <property type="match status" value="1"/>
</dbReference>
<keyword evidence="2 6" id="KW-0472">Membrane</keyword>
<dbReference type="EMBL" id="JAZHXI010000001">
    <property type="protein sequence ID" value="KAL2075792.1"/>
    <property type="molecule type" value="Genomic_DNA"/>
</dbReference>
<dbReference type="InterPro" id="IPR008733">
    <property type="entry name" value="PEX11"/>
</dbReference>
<accession>A0ABR4D0X7</accession>
<protein>
    <recommendedName>
        <fullName evidence="9">Peroxisomal biogenesis factor 11</fullName>
    </recommendedName>
</protein>
<evidence type="ECO:0008006" key="9">
    <source>
        <dbReference type="Google" id="ProtNLM"/>
    </source>
</evidence>